<evidence type="ECO:0000256" key="5">
    <source>
        <dbReference type="ARBA" id="ARBA00023235"/>
    </source>
</evidence>
<dbReference type="PANTHER" id="PTHR47637:SF1">
    <property type="entry name" value="CHAPERONE SURA"/>
    <property type="match status" value="1"/>
</dbReference>
<dbReference type="RefSeq" id="WP_126303900.1">
    <property type="nucleotide sequence ID" value="NZ_LR134516.1"/>
</dbReference>
<evidence type="ECO:0000256" key="4">
    <source>
        <dbReference type="ARBA" id="ARBA00023186"/>
    </source>
</evidence>
<dbReference type="OrthoDB" id="14196at2"/>
<sequence length="319" mass="34777">MNCKSLILAATLGLALQTAQASDVKLVDGIAAIAGTEAITHRDVRQGIAEARRNLPKGSQISNEELRRQVLQQLINQSLIVQAGRLRNINASDAEIDETLALIAQSRKTTIDGLYAQSAKIGVSKAAMRRSIADSIIAQKVQQQAIMQNSRVSDAEVDNLLARAKEQGIALPEGKPMRQYRAQHILLKGESSNALAAAESGIRKIYNQARSGTDFASLARRFSQDGSAAAGGDLGWFGEGHMVPEFEDAVKALNPGQISRPIRTQFGWHVIKLNEVREAGTPEEQQREAVRQYIAQQKVEQATANLLQELHANSFVEIR</sequence>
<protein>
    <submittedName>
        <fullName evidence="9">Rotamase</fullName>
        <ecNumber evidence="9">5.2.1.8</ecNumber>
    </submittedName>
</protein>
<dbReference type="PROSITE" id="PS01096">
    <property type="entry name" value="PPIC_PPIASE_1"/>
    <property type="match status" value="1"/>
</dbReference>
<dbReference type="InterPro" id="IPR027304">
    <property type="entry name" value="Trigger_fact/SurA_dom_sf"/>
</dbReference>
<dbReference type="InterPro" id="IPR000297">
    <property type="entry name" value="PPIase_PpiC"/>
</dbReference>
<dbReference type="PROSITE" id="PS50198">
    <property type="entry name" value="PPIC_PPIASE_2"/>
    <property type="match status" value="1"/>
</dbReference>
<evidence type="ECO:0000256" key="3">
    <source>
        <dbReference type="ARBA" id="ARBA00023110"/>
    </source>
</evidence>
<dbReference type="InterPro" id="IPR015391">
    <property type="entry name" value="SurA_N"/>
</dbReference>
<name>A0A3S4XS07_9NEIS</name>
<evidence type="ECO:0000256" key="1">
    <source>
        <dbReference type="ARBA" id="ARBA00022729"/>
    </source>
</evidence>
<feature type="signal peptide" evidence="7">
    <location>
        <begin position="1"/>
        <end position="21"/>
    </location>
</feature>
<dbReference type="PANTHER" id="PTHR47637">
    <property type="entry name" value="CHAPERONE SURA"/>
    <property type="match status" value="1"/>
</dbReference>
<dbReference type="InterPro" id="IPR023058">
    <property type="entry name" value="PPIase_PpiC_CS"/>
</dbReference>
<dbReference type="Proteomes" id="UP000268229">
    <property type="component" value="Chromosome"/>
</dbReference>
<evidence type="ECO:0000259" key="8">
    <source>
        <dbReference type="PROSITE" id="PS50198"/>
    </source>
</evidence>
<dbReference type="Gene3D" id="1.10.4030.10">
    <property type="entry name" value="Porin chaperone SurA, peptide-binding domain"/>
    <property type="match status" value="1"/>
</dbReference>
<organism evidence="9 10">
    <name type="scientific">Neisseria animaloris</name>
    <dbReference type="NCBI Taxonomy" id="326522"/>
    <lineage>
        <taxon>Bacteria</taxon>
        <taxon>Pseudomonadati</taxon>
        <taxon>Pseudomonadota</taxon>
        <taxon>Betaproteobacteria</taxon>
        <taxon>Neisseriales</taxon>
        <taxon>Neisseriaceae</taxon>
        <taxon>Neisseria</taxon>
    </lineage>
</organism>
<accession>A0A3S4XS07</accession>
<feature type="chain" id="PRO_5018607180" evidence="7">
    <location>
        <begin position="22"/>
        <end position="319"/>
    </location>
</feature>
<dbReference type="EC" id="5.2.1.8" evidence="9"/>
<dbReference type="InterPro" id="IPR050280">
    <property type="entry name" value="OMP_Chaperone_SurA"/>
</dbReference>
<evidence type="ECO:0000256" key="7">
    <source>
        <dbReference type="SAM" id="SignalP"/>
    </source>
</evidence>
<dbReference type="SUPFAM" id="SSF54534">
    <property type="entry name" value="FKBP-like"/>
    <property type="match status" value="1"/>
</dbReference>
<dbReference type="GO" id="GO:0003755">
    <property type="term" value="F:peptidyl-prolyl cis-trans isomerase activity"/>
    <property type="evidence" value="ECO:0007669"/>
    <property type="project" value="UniProtKB-KW"/>
</dbReference>
<keyword evidence="3 6" id="KW-0697">Rotamase</keyword>
<keyword evidence="2" id="KW-0574">Periplasm</keyword>
<dbReference type="AlphaFoldDB" id="A0A3S4XS07"/>
<dbReference type="STRING" id="326522.BWD08_01390"/>
<proteinExistence type="predicted"/>
<dbReference type="KEGG" id="nani:NCTC12227_00330"/>
<dbReference type="EMBL" id="LR134516">
    <property type="protein sequence ID" value="VEJ20621.1"/>
    <property type="molecule type" value="Genomic_DNA"/>
</dbReference>
<dbReference type="Pfam" id="PF00639">
    <property type="entry name" value="Rotamase"/>
    <property type="match status" value="1"/>
</dbReference>
<keyword evidence="1 7" id="KW-0732">Signal</keyword>
<evidence type="ECO:0000313" key="9">
    <source>
        <dbReference type="EMBL" id="VEJ20621.1"/>
    </source>
</evidence>
<evidence type="ECO:0000313" key="10">
    <source>
        <dbReference type="Proteomes" id="UP000268229"/>
    </source>
</evidence>
<feature type="domain" description="PpiC" evidence="8">
    <location>
        <begin position="177"/>
        <end position="275"/>
    </location>
</feature>
<keyword evidence="10" id="KW-1185">Reference proteome</keyword>
<evidence type="ECO:0000256" key="2">
    <source>
        <dbReference type="ARBA" id="ARBA00022764"/>
    </source>
</evidence>
<gene>
    <name evidence="9" type="primary">prsA1</name>
    <name evidence="9" type="ORF">NCTC12227_00330</name>
</gene>
<reference evidence="9 10" key="1">
    <citation type="submission" date="2018-12" db="EMBL/GenBank/DDBJ databases">
        <authorList>
            <consortium name="Pathogen Informatics"/>
        </authorList>
    </citation>
    <scope>NUCLEOTIDE SEQUENCE [LARGE SCALE GENOMIC DNA]</scope>
    <source>
        <strain evidence="9 10">NCTC12227</strain>
    </source>
</reference>
<dbReference type="Pfam" id="PF09312">
    <property type="entry name" value="SurA_N"/>
    <property type="match status" value="1"/>
</dbReference>
<dbReference type="SUPFAM" id="SSF109998">
    <property type="entry name" value="Triger factor/SurA peptide-binding domain-like"/>
    <property type="match status" value="1"/>
</dbReference>
<dbReference type="Gene3D" id="3.10.50.40">
    <property type="match status" value="1"/>
</dbReference>
<evidence type="ECO:0000256" key="6">
    <source>
        <dbReference type="PROSITE-ProRule" id="PRU00278"/>
    </source>
</evidence>
<keyword evidence="5 6" id="KW-0413">Isomerase</keyword>
<dbReference type="InterPro" id="IPR046357">
    <property type="entry name" value="PPIase_dom_sf"/>
</dbReference>
<keyword evidence="4" id="KW-0143">Chaperone</keyword>